<evidence type="ECO:0000313" key="3">
    <source>
        <dbReference type="Proteomes" id="UP000462055"/>
    </source>
</evidence>
<comment type="caution">
    <text evidence="2">The sequence shown here is derived from an EMBL/GenBank/DDBJ whole genome shotgun (WGS) entry which is preliminary data.</text>
</comment>
<dbReference type="AlphaFoldDB" id="A0A6I4MEJ2"/>
<proteinExistence type="predicted"/>
<gene>
    <name evidence="2" type="ORF">F8568_017725</name>
</gene>
<protein>
    <submittedName>
        <fullName evidence="2">Uncharacterized protein</fullName>
    </submittedName>
</protein>
<dbReference type="RefSeq" id="WP_151594637.1">
    <property type="nucleotide sequence ID" value="NZ_WBMS02000012.1"/>
</dbReference>
<sequence length="161" mass="18050">MTETQSGAPPAKETRRSEEPGSTRITGNASVADLSDAVVALCRAMFDHGRDVGRAQAEEEMAREWHLLARKVVDDQAQADRARQAREGLEVALPCQHPGGCDGWHVAHYRADRAAVRCHKHQPKRWCPEHRDNDRCGYLAQLQATQRPEYTGGPVEWETTR</sequence>
<dbReference type="Proteomes" id="UP000462055">
    <property type="component" value="Unassembled WGS sequence"/>
</dbReference>
<name>A0A6I4MEJ2_9ACTN</name>
<keyword evidence="3" id="KW-1185">Reference proteome</keyword>
<feature type="region of interest" description="Disordered" evidence="1">
    <location>
        <begin position="1"/>
        <end position="29"/>
    </location>
</feature>
<dbReference type="EMBL" id="WBMS02000012">
    <property type="protein sequence ID" value="MWA02181.1"/>
    <property type="molecule type" value="Genomic_DNA"/>
</dbReference>
<evidence type="ECO:0000256" key="1">
    <source>
        <dbReference type="SAM" id="MobiDB-lite"/>
    </source>
</evidence>
<reference evidence="2" key="1">
    <citation type="submission" date="2019-12" db="EMBL/GenBank/DDBJ databases">
        <title>Actinomadura physcomitrii sp. nov., a novel actinomycete isolated from moss [Physcomitrium sphaericum (Ludw) Fuernr].</title>
        <authorList>
            <person name="Zhuang X."/>
        </authorList>
    </citation>
    <scope>NUCLEOTIDE SEQUENCE [LARGE SCALE GENOMIC DNA]</scope>
    <source>
        <strain evidence="2">LD22</strain>
    </source>
</reference>
<organism evidence="2 3">
    <name type="scientific">Actinomadura physcomitrii</name>
    <dbReference type="NCBI Taxonomy" id="2650748"/>
    <lineage>
        <taxon>Bacteria</taxon>
        <taxon>Bacillati</taxon>
        <taxon>Actinomycetota</taxon>
        <taxon>Actinomycetes</taxon>
        <taxon>Streptosporangiales</taxon>
        <taxon>Thermomonosporaceae</taxon>
        <taxon>Actinomadura</taxon>
    </lineage>
</organism>
<feature type="compositionally biased region" description="Basic and acidic residues" evidence="1">
    <location>
        <begin position="12"/>
        <end position="21"/>
    </location>
</feature>
<evidence type="ECO:0000313" key="2">
    <source>
        <dbReference type="EMBL" id="MWA02181.1"/>
    </source>
</evidence>
<accession>A0A6I4MEJ2</accession>